<feature type="transmembrane region" description="Helical" evidence="2">
    <location>
        <begin position="261"/>
        <end position="281"/>
    </location>
</feature>
<dbReference type="Pfam" id="PF01757">
    <property type="entry name" value="Acyl_transf_3"/>
    <property type="match status" value="1"/>
</dbReference>
<proteinExistence type="predicted"/>
<keyword evidence="4" id="KW-0012">Acyltransferase</keyword>
<feature type="region of interest" description="Disordered" evidence="1">
    <location>
        <begin position="413"/>
        <end position="456"/>
    </location>
</feature>
<dbReference type="OrthoDB" id="9807745at2"/>
<feature type="region of interest" description="Disordered" evidence="1">
    <location>
        <begin position="1"/>
        <end position="48"/>
    </location>
</feature>
<protein>
    <submittedName>
        <fullName evidence="4">Acyltransferase</fullName>
    </submittedName>
</protein>
<evidence type="ECO:0000259" key="3">
    <source>
        <dbReference type="Pfam" id="PF01757"/>
    </source>
</evidence>
<feature type="transmembrane region" description="Helical" evidence="2">
    <location>
        <begin position="321"/>
        <end position="337"/>
    </location>
</feature>
<evidence type="ECO:0000313" key="5">
    <source>
        <dbReference type="Proteomes" id="UP000308121"/>
    </source>
</evidence>
<gene>
    <name evidence="4" type="ORF">FA014_17050</name>
</gene>
<accession>A0A7Z8NRD3</accession>
<keyword evidence="2" id="KW-1133">Transmembrane helix</keyword>
<organism evidence="4 5">
    <name type="scientific">Cellulomonas hominis</name>
    <dbReference type="NCBI Taxonomy" id="156981"/>
    <lineage>
        <taxon>Bacteria</taxon>
        <taxon>Bacillati</taxon>
        <taxon>Actinomycetota</taxon>
        <taxon>Actinomycetes</taxon>
        <taxon>Micrococcales</taxon>
        <taxon>Cellulomonadaceae</taxon>
        <taxon>Cellulomonas</taxon>
    </lineage>
</organism>
<feature type="transmembrane region" description="Helical" evidence="2">
    <location>
        <begin position="357"/>
        <end position="379"/>
    </location>
</feature>
<feature type="transmembrane region" description="Helical" evidence="2">
    <location>
        <begin position="234"/>
        <end position="254"/>
    </location>
</feature>
<keyword evidence="2" id="KW-0472">Membrane</keyword>
<dbReference type="PANTHER" id="PTHR23028">
    <property type="entry name" value="ACETYLTRANSFERASE"/>
    <property type="match status" value="1"/>
</dbReference>
<dbReference type="AlphaFoldDB" id="A0A7Z8NRD3"/>
<dbReference type="InterPro" id="IPR050879">
    <property type="entry name" value="Acyltransferase_3"/>
</dbReference>
<name>A0A7Z8NRD3_9CELL</name>
<comment type="caution">
    <text evidence="4">The sequence shown here is derived from an EMBL/GenBank/DDBJ whole genome shotgun (WGS) entry which is preliminary data.</text>
</comment>
<sequence length="456" mass="48564">MKVSSRPPADGPLDGRTARPPPSVETVTTTAPPRTAGPDAAAATAAGRTRTARPRLAALDALRFLAAVGVLAYHFTARQTDAWGRDLADVAPAVAGWATYTSLGPELFFVISGFVILMTAWGRSVPDIVGSRVARLYPAYWTGVLLTGALLLFVWQGKEITGGQVLVNLTLLQALADVGHVDGVYWTLWVELRFYVLIALFAAVGITRRRVLWFAALWPAAAMLARSLGWTDAVTWLVAPYAPLFAAGMALYVIHRTGHAVVPWLLVVANTAAATAALVPARMDSLGANSVVAPRAVLLAVALPACVALVALVSLTPLARWRWAGLTAAGALTYPLYLTHEYWGLWVIHLLHDRLPVWAVLAAATGFSLLLAWLVHRFVEQPFGPRLRRATTAGCERVRAVLVGLGGLARAGFRSGQEPGTPPTTPGSREPSRIAAKKSGVWSGSRSTVEPAPPGR</sequence>
<feature type="compositionally biased region" description="Low complexity" evidence="1">
    <location>
        <begin position="28"/>
        <end position="48"/>
    </location>
</feature>
<feature type="transmembrane region" description="Helical" evidence="2">
    <location>
        <begin position="293"/>
        <end position="314"/>
    </location>
</feature>
<dbReference type="EMBL" id="SZYE01000204">
    <property type="protein sequence ID" value="TKR22326.1"/>
    <property type="molecule type" value="Genomic_DNA"/>
</dbReference>
<dbReference type="GO" id="GO:0016020">
    <property type="term" value="C:membrane"/>
    <property type="evidence" value="ECO:0007669"/>
    <property type="project" value="TreeGrafter"/>
</dbReference>
<dbReference type="InterPro" id="IPR002656">
    <property type="entry name" value="Acyl_transf_3_dom"/>
</dbReference>
<feature type="transmembrane region" description="Helical" evidence="2">
    <location>
        <begin position="137"/>
        <end position="155"/>
    </location>
</feature>
<keyword evidence="4" id="KW-0808">Transferase</keyword>
<evidence type="ECO:0000256" key="1">
    <source>
        <dbReference type="SAM" id="MobiDB-lite"/>
    </source>
</evidence>
<feature type="transmembrane region" description="Helical" evidence="2">
    <location>
        <begin position="211"/>
        <end position="228"/>
    </location>
</feature>
<dbReference type="GO" id="GO:0009103">
    <property type="term" value="P:lipopolysaccharide biosynthetic process"/>
    <property type="evidence" value="ECO:0007669"/>
    <property type="project" value="TreeGrafter"/>
</dbReference>
<feature type="domain" description="Acyltransferase 3" evidence="3">
    <location>
        <begin position="57"/>
        <end position="376"/>
    </location>
</feature>
<dbReference type="Proteomes" id="UP000308121">
    <property type="component" value="Unassembled WGS sequence"/>
</dbReference>
<feature type="transmembrane region" description="Helical" evidence="2">
    <location>
        <begin position="56"/>
        <end position="75"/>
    </location>
</feature>
<evidence type="ECO:0000256" key="2">
    <source>
        <dbReference type="SAM" id="Phobius"/>
    </source>
</evidence>
<evidence type="ECO:0000313" key="4">
    <source>
        <dbReference type="EMBL" id="TKR22326.1"/>
    </source>
</evidence>
<dbReference type="PANTHER" id="PTHR23028:SF53">
    <property type="entry name" value="ACYL_TRANSF_3 DOMAIN-CONTAINING PROTEIN"/>
    <property type="match status" value="1"/>
</dbReference>
<feature type="transmembrane region" description="Helical" evidence="2">
    <location>
        <begin position="184"/>
        <end position="204"/>
    </location>
</feature>
<keyword evidence="2" id="KW-0812">Transmembrane</keyword>
<reference evidence="4 5" key="1">
    <citation type="submission" date="2019-05" db="EMBL/GenBank/DDBJ databases">
        <title>Genome sequence of Cellulomonas hominis strain CS1.</title>
        <authorList>
            <person name="Belmont J."/>
            <person name="Maclea K.S."/>
        </authorList>
    </citation>
    <scope>NUCLEOTIDE SEQUENCE [LARGE SCALE GENOMIC DNA]</scope>
    <source>
        <strain evidence="4 5">CS1</strain>
    </source>
</reference>
<dbReference type="GO" id="GO:0016747">
    <property type="term" value="F:acyltransferase activity, transferring groups other than amino-acyl groups"/>
    <property type="evidence" value="ECO:0007669"/>
    <property type="project" value="InterPro"/>
</dbReference>